<proteinExistence type="predicted"/>
<organism evidence="1 2">
    <name type="scientific">Peronosclerospora sorghi</name>
    <dbReference type="NCBI Taxonomy" id="230839"/>
    <lineage>
        <taxon>Eukaryota</taxon>
        <taxon>Sar</taxon>
        <taxon>Stramenopiles</taxon>
        <taxon>Oomycota</taxon>
        <taxon>Peronosporomycetes</taxon>
        <taxon>Peronosporales</taxon>
        <taxon>Peronosporaceae</taxon>
        <taxon>Peronosclerospora</taxon>
    </lineage>
</organism>
<reference evidence="1 2" key="1">
    <citation type="journal article" date="2022" name="bioRxiv">
        <title>The genome of the oomycete Peronosclerospora sorghi, a cosmopolitan pathogen of maize and sorghum, is inflated with dispersed pseudogenes.</title>
        <authorList>
            <person name="Fletcher K."/>
            <person name="Martin F."/>
            <person name="Isakeit T."/>
            <person name="Cavanaugh K."/>
            <person name="Magill C."/>
            <person name="Michelmore R."/>
        </authorList>
    </citation>
    <scope>NUCLEOTIDE SEQUENCE [LARGE SCALE GENOMIC DNA]</scope>
    <source>
        <strain evidence="1">P6</strain>
    </source>
</reference>
<sequence>MEGYLIRIPLEACLPASRPLWRHKDDGDATSPVHSRVLYYVLEDGYLRGYESSSTLTDPIESIQLTGHRIEVNTMASHHIFEIKGQVVHPRPSQHVVDDTSSSDRSDDDSCLAHTTLSSPPRILCNKYHAVFFAATTTLMKQWALTLLNWKRNVFKHFARVDETMLQQAAIDTQDALREANGANQFLCPVQVNGVAPLRRMVSAEIVDRGPIDPVLPDDVSTLANDAKKLSSLTLHNAVPVIESAVVEKPSDVATQPPTSWWISPFGRSRKVLSHSLGRN</sequence>
<evidence type="ECO:0000313" key="1">
    <source>
        <dbReference type="EMBL" id="KAI9915791.1"/>
    </source>
</evidence>
<evidence type="ECO:0000313" key="2">
    <source>
        <dbReference type="Proteomes" id="UP001163321"/>
    </source>
</evidence>
<dbReference type="Proteomes" id="UP001163321">
    <property type="component" value="Chromosome 3"/>
</dbReference>
<gene>
    <name evidence="1" type="ORF">PsorP6_007914</name>
</gene>
<dbReference type="EMBL" id="CM047582">
    <property type="protein sequence ID" value="KAI9915791.1"/>
    <property type="molecule type" value="Genomic_DNA"/>
</dbReference>
<accession>A0ACC0WBT4</accession>
<protein>
    <submittedName>
        <fullName evidence="1">Uncharacterized protein</fullName>
    </submittedName>
</protein>
<keyword evidence="2" id="KW-1185">Reference proteome</keyword>
<name>A0ACC0WBT4_9STRA</name>
<comment type="caution">
    <text evidence="1">The sequence shown here is derived from an EMBL/GenBank/DDBJ whole genome shotgun (WGS) entry which is preliminary data.</text>
</comment>